<accession>A0A0F9E9D4</accession>
<dbReference type="AlphaFoldDB" id="A0A0F9E9D4"/>
<reference evidence="2" key="1">
    <citation type="journal article" date="2015" name="Nature">
        <title>Complex archaea that bridge the gap between prokaryotes and eukaryotes.</title>
        <authorList>
            <person name="Spang A."/>
            <person name="Saw J.H."/>
            <person name="Jorgensen S.L."/>
            <person name="Zaremba-Niedzwiedzka K."/>
            <person name="Martijn J."/>
            <person name="Lind A.E."/>
            <person name="van Eijk R."/>
            <person name="Schleper C."/>
            <person name="Guy L."/>
            <person name="Ettema T.J."/>
        </authorList>
    </citation>
    <scope>NUCLEOTIDE SEQUENCE</scope>
</reference>
<organism evidence="2">
    <name type="scientific">marine sediment metagenome</name>
    <dbReference type="NCBI Taxonomy" id="412755"/>
    <lineage>
        <taxon>unclassified sequences</taxon>
        <taxon>metagenomes</taxon>
        <taxon>ecological metagenomes</taxon>
    </lineage>
</organism>
<evidence type="ECO:0000256" key="1">
    <source>
        <dbReference type="SAM" id="Coils"/>
    </source>
</evidence>
<comment type="caution">
    <text evidence="2">The sequence shown here is derived from an EMBL/GenBank/DDBJ whole genome shotgun (WGS) entry which is preliminary data.</text>
</comment>
<evidence type="ECO:0000313" key="2">
    <source>
        <dbReference type="EMBL" id="KKL70589.1"/>
    </source>
</evidence>
<feature type="coiled-coil region" evidence="1">
    <location>
        <begin position="10"/>
        <end position="65"/>
    </location>
</feature>
<dbReference type="EMBL" id="LAZR01025855">
    <property type="protein sequence ID" value="KKL70589.1"/>
    <property type="molecule type" value="Genomic_DNA"/>
</dbReference>
<proteinExistence type="predicted"/>
<keyword evidence="1" id="KW-0175">Coiled coil</keyword>
<gene>
    <name evidence="2" type="ORF">LCGC14_2103390</name>
</gene>
<sequence length="118" mass="13771">MADNDIQKMVDGWEDRLRNANAENARLLEQMEEANEVMKLAIVALKERVQEVDLLKRERDDYKALAERRKKALEWYGNRAESLIDFIKKPDSYLLAIYTELSLDGGKRARAAIEEEEK</sequence>
<protein>
    <submittedName>
        <fullName evidence="2">Uncharacterized protein</fullName>
    </submittedName>
</protein>
<name>A0A0F9E9D4_9ZZZZ</name>